<dbReference type="EMBL" id="QHLZ01000011">
    <property type="protein sequence ID" value="PXA64479.1"/>
    <property type="molecule type" value="Genomic_DNA"/>
</dbReference>
<organism evidence="1 2">
    <name type="scientific">Arthrobacter psychrochitiniphilus</name>
    <dbReference type="NCBI Taxonomy" id="291045"/>
    <lineage>
        <taxon>Bacteria</taxon>
        <taxon>Bacillati</taxon>
        <taxon>Actinomycetota</taxon>
        <taxon>Actinomycetes</taxon>
        <taxon>Micrococcales</taxon>
        <taxon>Micrococcaceae</taxon>
        <taxon>Arthrobacter</taxon>
    </lineage>
</organism>
<protein>
    <recommendedName>
        <fullName evidence="3">DUF3592 domain-containing protein</fullName>
    </recommendedName>
</protein>
<reference evidence="1 2" key="1">
    <citation type="submission" date="2018-05" db="EMBL/GenBank/DDBJ databases">
        <title>Genetic diversity of glacier-inhabiting Cryobacterium bacteria in China and description of Cryobacterium mengkeensis sp. nov. and Arthrobacter glacialis sp. nov.</title>
        <authorList>
            <person name="Liu Q."/>
            <person name="Xin Y.-H."/>
        </authorList>
    </citation>
    <scope>NUCLEOTIDE SEQUENCE [LARGE SCALE GENOMIC DNA]</scope>
    <source>
        <strain evidence="1 2">GP3</strain>
    </source>
</reference>
<gene>
    <name evidence="1" type="ORF">CVS29_15180</name>
</gene>
<accession>A0A2V3DPQ2</accession>
<dbReference type="OrthoDB" id="5125638at2"/>
<evidence type="ECO:0000313" key="1">
    <source>
        <dbReference type="EMBL" id="PXA64479.1"/>
    </source>
</evidence>
<evidence type="ECO:0008006" key="3">
    <source>
        <dbReference type="Google" id="ProtNLM"/>
    </source>
</evidence>
<dbReference type="AlphaFoldDB" id="A0A2V3DPQ2"/>
<dbReference type="RefSeq" id="WP_110107177.1">
    <property type="nucleotide sequence ID" value="NZ_JACBZZ010000001.1"/>
</dbReference>
<proteinExistence type="predicted"/>
<comment type="caution">
    <text evidence="1">The sequence shown here is derived from an EMBL/GenBank/DDBJ whole genome shotgun (WGS) entry which is preliminary data.</text>
</comment>
<sequence>MNGPADAFGPMLEVMSWVGFVLGIPLVIVGWIVANRRCQWINTTAEVFEAGGYKGFRWIDSEDMPHVSLHDHGETQGVDVGTRIEIHYDHCHPVRWGLEPPRNDNPFLIIGWILVSVAILCTVAGFIPIMF</sequence>
<keyword evidence="2" id="KW-1185">Reference proteome</keyword>
<dbReference type="Proteomes" id="UP000246303">
    <property type="component" value="Unassembled WGS sequence"/>
</dbReference>
<evidence type="ECO:0000313" key="2">
    <source>
        <dbReference type="Proteomes" id="UP000246303"/>
    </source>
</evidence>
<name>A0A2V3DPQ2_9MICC</name>